<dbReference type="PANTHER" id="PTHR43193:SF2">
    <property type="entry name" value="POLYFERREDOXIN PROTEIN FWDF"/>
    <property type="match status" value="1"/>
</dbReference>
<keyword evidence="3" id="KW-0411">Iron-sulfur</keyword>
<evidence type="ECO:0000256" key="3">
    <source>
        <dbReference type="ARBA" id="ARBA00023014"/>
    </source>
</evidence>
<proteinExistence type="predicted"/>
<dbReference type="GO" id="GO:0046872">
    <property type="term" value="F:metal ion binding"/>
    <property type="evidence" value="ECO:0007669"/>
    <property type="project" value="UniProtKB-KW"/>
</dbReference>
<evidence type="ECO:0000256" key="1">
    <source>
        <dbReference type="ARBA" id="ARBA00022723"/>
    </source>
</evidence>
<dbReference type="GO" id="GO:0051536">
    <property type="term" value="F:iron-sulfur cluster binding"/>
    <property type="evidence" value="ECO:0007669"/>
    <property type="project" value="UniProtKB-KW"/>
</dbReference>
<keyword evidence="1" id="KW-0479">Metal-binding</keyword>
<feature type="domain" description="4Fe-4S ferredoxin-type" evidence="4">
    <location>
        <begin position="39"/>
        <end position="68"/>
    </location>
</feature>
<keyword evidence="6" id="KW-1185">Reference proteome</keyword>
<reference evidence="5 6" key="1">
    <citation type="submission" date="2016-10" db="EMBL/GenBank/DDBJ databases">
        <authorList>
            <person name="de Groot N.N."/>
        </authorList>
    </citation>
    <scope>NUCLEOTIDE SEQUENCE [LARGE SCALE GENOMIC DNA]</scope>
    <source>
        <strain evidence="5 6">CGMCC 1.9156</strain>
    </source>
</reference>
<dbReference type="RefSeq" id="WP_170846935.1">
    <property type="nucleotide sequence ID" value="NZ_FONW01000004.1"/>
</dbReference>
<dbReference type="STRING" id="655355.SAMN05216283_104211"/>
<dbReference type="Pfam" id="PF04432">
    <property type="entry name" value="FrhB_FdhB_C"/>
    <property type="match status" value="1"/>
</dbReference>
<dbReference type="Pfam" id="PF00037">
    <property type="entry name" value="Fer4"/>
    <property type="match status" value="1"/>
</dbReference>
<dbReference type="InterPro" id="IPR007525">
    <property type="entry name" value="FrhB_FdhB_C"/>
</dbReference>
<sequence length="400" mass="44665">MITDKLNSTNRNKCTGCHACASICPVNCIDMCTNKEGFWYPEVSAACIECGKCIDVCHLFNKEEVTNEPIALACINKNPDIRSTSSSGGVFYELSKYILSQGGLVYGARFNANFDVVHSCVSERSNLTKLQGSKYVQSKIGAVYKQIECNLKNGRKVLFSGTPCQVGGLKTFLQKPYESLICVDLVCHGVPSPIVWRSYLDYQASSHGSAIEDVAFRVKASGWREHALKLVFKDQQHYQQPVADDLYLKAFLKNICLRPSCYTCDFKSLNRASDLTLADFWGIEHIAPELDDNQGTSLIFINSPTGKDLFDHIQASFTYKEVDIKLAVKYNPSAQNSAKPHPNRAKFLAHIPAWPFDEVVRSYCRDSVLVKSKRKIRKLAITFLDELGIKNLIKSALAKS</sequence>
<dbReference type="PROSITE" id="PS00198">
    <property type="entry name" value="4FE4S_FER_1"/>
    <property type="match status" value="1"/>
</dbReference>
<gene>
    <name evidence="5" type="ORF">SAMN05216283_104211</name>
</gene>
<accession>A0A1I2HUF7</accession>
<dbReference type="InterPro" id="IPR017896">
    <property type="entry name" value="4Fe4S_Fe-S-bd"/>
</dbReference>
<evidence type="ECO:0000256" key="2">
    <source>
        <dbReference type="ARBA" id="ARBA00023004"/>
    </source>
</evidence>
<keyword evidence="2" id="KW-0408">Iron</keyword>
<organism evidence="5 6">
    <name type="scientific">Sunxiuqinia elliptica</name>
    <dbReference type="NCBI Taxonomy" id="655355"/>
    <lineage>
        <taxon>Bacteria</taxon>
        <taxon>Pseudomonadati</taxon>
        <taxon>Bacteroidota</taxon>
        <taxon>Bacteroidia</taxon>
        <taxon>Marinilabiliales</taxon>
        <taxon>Prolixibacteraceae</taxon>
        <taxon>Sunxiuqinia</taxon>
    </lineage>
</organism>
<dbReference type="SUPFAM" id="SSF54862">
    <property type="entry name" value="4Fe-4S ferredoxins"/>
    <property type="match status" value="1"/>
</dbReference>
<dbReference type="Proteomes" id="UP000198964">
    <property type="component" value="Unassembled WGS sequence"/>
</dbReference>
<evidence type="ECO:0000313" key="6">
    <source>
        <dbReference type="Proteomes" id="UP000198964"/>
    </source>
</evidence>
<name>A0A1I2HUF7_9BACT</name>
<dbReference type="InterPro" id="IPR017900">
    <property type="entry name" value="4Fe4S_Fe_S_CS"/>
</dbReference>
<dbReference type="EMBL" id="FONW01000004">
    <property type="protein sequence ID" value="SFF32061.1"/>
    <property type="molecule type" value="Genomic_DNA"/>
</dbReference>
<feature type="domain" description="4Fe-4S ferredoxin-type" evidence="4">
    <location>
        <begin position="5"/>
        <end position="34"/>
    </location>
</feature>
<protein>
    <submittedName>
        <fullName evidence="5">Coenzyme F420-reducing hydrogenase, beta subunit</fullName>
    </submittedName>
</protein>
<evidence type="ECO:0000259" key="4">
    <source>
        <dbReference type="PROSITE" id="PS51379"/>
    </source>
</evidence>
<evidence type="ECO:0000313" key="5">
    <source>
        <dbReference type="EMBL" id="SFF32061.1"/>
    </source>
</evidence>
<dbReference type="InterPro" id="IPR052977">
    <property type="entry name" value="Polyferredoxin-like_ET"/>
</dbReference>
<dbReference type="AlphaFoldDB" id="A0A1I2HUF7"/>
<dbReference type="Gene3D" id="3.30.70.20">
    <property type="match status" value="1"/>
</dbReference>
<dbReference type="PROSITE" id="PS51379">
    <property type="entry name" value="4FE4S_FER_2"/>
    <property type="match status" value="2"/>
</dbReference>
<dbReference type="PANTHER" id="PTHR43193">
    <property type="match status" value="1"/>
</dbReference>